<evidence type="ECO:0000256" key="1">
    <source>
        <dbReference type="SAM" id="SignalP"/>
    </source>
</evidence>
<dbReference type="InterPro" id="IPR013830">
    <property type="entry name" value="SGNH_hydro"/>
</dbReference>
<dbReference type="Pfam" id="PF13472">
    <property type="entry name" value="Lipase_GDSL_2"/>
    <property type="match status" value="1"/>
</dbReference>
<evidence type="ECO:0000313" key="3">
    <source>
        <dbReference type="EMBL" id="WDE97201.1"/>
    </source>
</evidence>
<dbReference type="RefSeq" id="WP_274151443.1">
    <property type="nucleotide sequence ID" value="NZ_CP117811.1"/>
</dbReference>
<accession>A0ABY7VTF8</accession>
<proteinExistence type="predicted"/>
<dbReference type="InterPro" id="IPR011992">
    <property type="entry name" value="EF-hand-dom_pair"/>
</dbReference>
<dbReference type="InterPro" id="IPR051532">
    <property type="entry name" value="Ester_Hydrolysis_Enzymes"/>
</dbReference>
<dbReference type="PROSITE" id="PS00018">
    <property type="entry name" value="EF_HAND_1"/>
    <property type="match status" value="1"/>
</dbReference>
<evidence type="ECO:0000313" key="4">
    <source>
        <dbReference type="Proteomes" id="UP001214250"/>
    </source>
</evidence>
<feature type="signal peptide" evidence="1">
    <location>
        <begin position="1"/>
        <end position="18"/>
    </location>
</feature>
<dbReference type="InterPro" id="IPR002048">
    <property type="entry name" value="EF_hand_dom"/>
</dbReference>
<keyword evidence="1" id="KW-0732">Signal</keyword>
<dbReference type="SUPFAM" id="SSF47473">
    <property type="entry name" value="EF-hand"/>
    <property type="match status" value="1"/>
</dbReference>
<evidence type="ECO:0000259" key="2">
    <source>
        <dbReference type="PROSITE" id="PS50222"/>
    </source>
</evidence>
<dbReference type="PANTHER" id="PTHR30383:SF5">
    <property type="entry name" value="SGNH HYDROLASE-TYPE ESTERASE DOMAIN-CONTAINING PROTEIN"/>
    <property type="match status" value="1"/>
</dbReference>
<dbReference type="CDD" id="cd00229">
    <property type="entry name" value="SGNH_hydrolase"/>
    <property type="match status" value="1"/>
</dbReference>
<dbReference type="EMBL" id="CP117811">
    <property type="protein sequence ID" value="WDE97201.1"/>
    <property type="molecule type" value="Genomic_DNA"/>
</dbReference>
<dbReference type="InterPro" id="IPR018247">
    <property type="entry name" value="EF_Hand_1_Ca_BS"/>
</dbReference>
<protein>
    <submittedName>
        <fullName evidence="3">GDSL-type esterase/lipase family protein</fullName>
    </submittedName>
</protein>
<dbReference type="InterPro" id="IPR036514">
    <property type="entry name" value="SGNH_hydro_sf"/>
</dbReference>
<dbReference type="PANTHER" id="PTHR30383">
    <property type="entry name" value="THIOESTERASE 1/PROTEASE 1/LYSOPHOSPHOLIPASE L1"/>
    <property type="match status" value="1"/>
</dbReference>
<reference evidence="3 4" key="1">
    <citation type="submission" date="2023-02" db="EMBL/GenBank/DDBJ databases">
        <title>Genome sequence of Lentisphaera profundi SAORIC-696.</title>
        <authorList>
            <person name="Kim e."/>
            <person name="Cho J.-C."/>
            <person name="Choi A."/>
            <person name="Kang I."/>
        </authorList>
    </citation>
    <scope>NUCLEOTIDE SEQUENCE [LARGE SCALE GENOMIC DNA]</scope>
    <source>
        <strain evidence="3 4">SAORIC-696</strain>
    </source>
</reference>
<dbReference type="Proteomes" id="UP001214250">
    <property type="component" value="Chromosome 1"/>
</dbReference>
<name>A0ABY7VTF8_9BACT</name>
<feature type="chain" id="PRO_5046015797" evidence="1">
    <location>
        <begin position="19"/>
        <end position="330"/>
    </location>
</feature>
<keyword evidence="4" id="KW-1185">Reference proteome</keyword>
<dbReference type="Gene3D" id="1.10.238.10">
    <property type="entry name" value="EF-hand"/>
    <property type="match status" value="1"/>
</dbReference>
<organism evidence="3 4">
    <name type="scientific">Lentisphaera profundi</name>
    <dbReference type="NCBI Taxonomy" id="1658616"/>
    <lineage>
        <taxon>Bacteria</taxon>
        <taxon>Pseudomonadati</taxon>
        <taxon>Lentisphaerota</taxon>
        <taxon>Lentisphaeria</taxon>
        <taxon>Lentisphaerales</taxon>
        <taxon>Lentisphaeraceae</taxon>
        <taxon>Lentisphaera</taxon>
    </lineage>
</organism>
<dbReference type="Gene3D" id="3.40.50.1110">
    <property type="entry name" value="SGNH hydrolase"/>
    <property type="match status" value="1"/>
</dbReference>
<feature type="domain" description="EF-hand" evidence="2">
    <location>
        <begin position="285"/>
        <end position="312"/>
    </location>
</feature>
<gene>
    <name evidence="3" type="ORF">PQO03_04435</name>
</gene>
<dbReference type="PROSITE" id="PS50222">
    <property type="entry name" value="EF_HAND_2"/>
    <property type="match status" value="1"/>
</dbReference>
<dbReference type="SUPFAM" id="SSF52266">
    <property type="entry name" value="SGNH hydrolase"/>
    <property type="match status" value="1"/>
</dbReference>
<sequence length="330" mass="37746">MKNMLIFLCCSFSLCVSANPKVQFVENLKAGEKQTIVTFGTSLTAVGAWVGQLQVVLNQQFPGQAKVVNGAQGGANSSWGKGALDKKVLAHKPDTVFIEFAINDAVERRKVSVEKAQENLEDMIRRILKQNPQCEIILMTMNVPVGHTGVQRPKIADYYQMYRDEAKRHGFKLIDHNASWKKVLEESPELYIQYMPDCIHPLYDGALKVITPKMIQSLGLEPGNAAKSEETPCFNYIYRTMDRLIEANWQVTREEYELFWANHFKMQDANKDGLIQSNEYPEEGIFKHFDANGDQAVSLEEYQKVYAYNFNKYDKKNTGVIMIKKDKFNY</sequence>